<evidence type="ECO:0000313" key="1">
    <source>
        <dbReference type="Proteomes" id="UP000887576"/>
    </source>
</evidence>
<accession>A0AC34QX28</accession>
<proteinExistence type="predicted"/>
<sequence>MNLTILVEKFFEWKKNLPRILPCYAVKCNDDPMILKTLANLGCGFDCASKNEINKIMKLGIVGPEKIIYANPCKTKSFIVHADQVGVHRMTFDNVEELVKVKELHCNPLMVLRIAVNDPTAQCQLGIKFGCDPVVAAPELLRKAKELDVKVIGVSFHVGSGCHEPETFEVAIEHARNLFNYGKELGHSMKILDIGGGFPGFDTEEISMPKIAAVINEALEKHFPIDEHYEIIAEPGRFFASALVSVGANIISSVKVPASRITQNEADDDKDGYMYYMNDGVYGSFNCKLFDHYSPVGEPLFPDPQKDKKKYPCTVWGPTCDGLDQVEESTQMRQMKVGEWLYYRNMGAYTSVASSTFNGFEKPKTYYFIDEFTL</sequence>
<organism evidence="1 2">
    <name type="scientific">Panagrolaimus sp. JU765</name>
    <dbReference type="NCBI Taxonomy" id="591449"/>
    <lineage>
        <taxon>Eukaryota</taxon>
        <taxon>Metazoa</taxon>
        <taxon>Ecdysozoa</taxon>
        <taxon>Nematoda</taxon>
        <taxon>Chromadorea</taxon>
        <taxon>Rhabditida</taxon>
        <taxon>Tylenchina</taxon>
        <taxon>Panagrolaimomorpha</taxon>
        <taxon>Panagrolaimoidea</taxon>
        <taxon>Panagrolaimidae</taxon>
        <taxon>Panagrolaimus</taxon>
    </lineage>
</organism>
<reference evidence="2" key="1">
    <citation type="submission" date="2022-11" db="UniProtKB">
        <authorList>
            <consortium name="WormBaseParasite"/>
        </authorList>
    </citation>
    <scope>IDENTIFICATION</scope>
</reference>
<dbReference type="Proteomes" id="UP000887576">
    <property type="component" value="Unplaced"/>
</dbReference>
<name>A0AC34QX28_9BILA</name>
<protein>
    <submittedName>
        <fullName evidence="2">Ornithine decarboxylase</fullName>
    </submittedName>
</protein>
<dbReference type="WBParaSite" id="JU765_v2.g20063.t3">
    <property type="protein sequence ID" value="JU765_v2.g20063.t3"/>
    <property type="gene ID" value="JU765_v2.g20063"/>
</dbReference>
<evidence type="ECO:0000313" key="2">
    <source>
        <dbReference type="WBParaSite" id="JU765_v2.g20063.t3"/>
    </source>
</evidence>